<sequence>QRAIQSVRQQSPRPWPRTLPGPTERGKPVRNFLSFLSLFDDPNTAQSSIIPTSIPTSSAPTVITEPEHMVEPVTVPPVQVLVDSALVSPVQTHIQATTSEPITTPAVIPEPEIILSHEPTSKKCKVLESDIASFEPAVPHFRPI</sequence>
<feature type="compositionally biased region" description="Polar residues" evidence="1">
    <location>
        <begin position="1"/>
        <end position="12"/>
    </location>
</feature>
<evidence type="ECO:0000313" key="3">
    <source>
        <dbReference type="Proteomes" id="UP001642360"/>
    </source>
</evidence>
<proteinExistence type="predicted"/>
<evidence type="ECO:0000313" key="2">
    <source>
        <dbReference type="EMBL" id="CAK9185379.1"/>
    </source>
</evidence>
<feature type="region of interest" description="Disordered" evidence="1">
    <location>
        <begin position="1"/>
        <end position="27"/>
    </location>
</feature>
<evidence type="ECO:0000256" key="1">
    <source>
        <dbReference type="SAM" id="MobiDB-lite"/>
    </source>
</evidence>
<feature type="non-terminal residue" evidence="2">
    <location>
        <position position="1"/>
    </location>
</feature>
<dbReference type="EMBL" id="CAUOFW020009280">
    <property type="protein sequence ID" value="CAK9185379.1"/>
    <property type="molecule type" value="Genomic_DNA"/>
</dbReference>
<accession>A0ABC8UWI9</accession>
<reference evidence="2 3" key="1">
    <citation type="submission" date="2024-02" db="EMBL/GenBank/DDBJ databases">
        <authorList>
            <person name="Vignale AGUSTIN F."/>
            <person name="Sosa J E."/>
            <person name="Modenutti C."/>
        </authorList>
    </citation>
    <scope>NUCLEOTIDE SEQUENCE [LARGE SCALE GENOMIC DNA]</scope>
</reference>
<dbReference type="Proteomes" id="UP001642360">
    <property type="component" value="Unassembled WGS sequence"/>
</dbReference>
<organism evidence="2 3">
    <name type="scientific">Ilex paraguariensis</name>
    <name type="common">yerba mate</name>
    <dbReference type="NCBI Taxonomy" id="185542"/>
    <lineage>
        <taxon>Eukaryota</taxon>
        <taxon>Viridiplantae</taxon>
        <taxon>Streptophyta</taxon>
        <taxon>Embryophyta</taxon>
        <taxon>Tracheophyta</taxon>
        <taxon>Spermatophyta</taxon>
        <taxon>Magnoliopsida</taxon>
        <taxon>eudicotyledons</taxon>
        <taxon>Gunneridae</taxon>
        <taxon>Pentapetalae</taxon>
        <taxon>asterids</taxon>
        <taxon>campanulids</taxon>
        <taxon>Aquifoliales</taxon>
        <taxon>Aquifoliaceae</taxon>
        <taxon>Ilex</taxon>
    </lineage>
</organism>
<protein>
    <submittedName>
        <fullName evidence="2">Uncharacterized protein</fullName>
    </submittedName>
</protein>
<name>A0ABC8UWI9_9AQUA</name>
<dbReference type="AlphaFoldDB" id="A0ABC8UWI9"/>
<comment type="caution">
    <text evidence="2">The sequence shown here is derived from an EMBL/GenBank/DDBJ whole genome shotgun (WGS) entry which is preliminary data.</text>
</comment>
<keyword evidence="3" id="KW-1185">Reference proteome</keyword>
<gene>
    <name evidence="2" type="ORF">ILEXP_LOCUS55777</name>
</gene>